<dbReference type="PANTHER" id="PTHR10724:SF7">
    <property type="entry name" value="SMALL RIBOSOMAL SUBUNIT PROTEIN BS1C"/>
    <property type="match status" value="1"/>
</dbReference>
<proteinExistence type="inferred from homology"/>
<protein>
    <submittedName>
        <fullName evidence="5">Small subunit ribosomal protein S1</fullName>
    </submittedName>
</protein>
<dbReference type="AlphaFoldDB" id="A0A1M6DBA6"/>
<dbReference type="GO" id="GO:1990904">
    <property type="term" value="C:ribonucleoprotein complex"/>
    <property type="evidence" value="ECO:0007669"/>
    <property type="project" value="UniProtKB-KW"/>
</dbReference>
<dbReference type="GO" id="GO:0006412">
    <property type="term" value="P:translation"/>
    <property type="evidence" value="ECO:0007669"/>
    <property type="project" value="TreeGrafter"/>
</dbReference>
<dbReference type="SMART" id="SM00316">
    <property type="entry name" value="S1"/>
    <property type="match status" value="5"/>
</dbReference>
<dbReference type="InterPro" id="IPR050437">
    <property type="entry name" value="Ribos_protein_bS1-like"/>
</dbReference>
<dbReference type="PROSITE" id="PS50126">
    <property type="entry name" value="S1"/>
    <property type="match status" value="5"/>
</dbReference>
<feature type="domain" description="S1 motif" evidence="4">
    <location>
        <begin position="368"/>
        <end position="437"/>
    </location>
</feature>
<keyword evidence="6" id="KW-1185">Reference proteome</keyword>
<dbReference type="STRING" id="1121476.SAMN02745751_00848"/>
<dbReference type="InterPro" id="IPR035104">
    <property type="entry name" value="Ribosomal_protein_S1-like"/>
</dbReference>
<feature type="domain" description="S1 motif" evidence="4">
    <location>
        <begin position="109"/>
        <end position="177"/>
    </location>
</feature>
<dbReference type="InterPro" id="IPR012340">
    <property type="entry name" value="NA-bd_OB-fold"/>
</dbReference>
<sequence>MSEKNEMQELLENFEFVKIYPGKKIKGTVILVNPDSALVNFGYKSDGIIEKENYTLEKVEDLSTILNVGDEIEAVVVSSTSDDGNVVLSRRQFEQESKWNEVVELFEKGEKIEITVGKTNEKGAIANFKGFSGFIPRSHLSKDRNVEPADFAGKTMEVEIIEAKMKNGKNKLIFSRKKIELDEARKVEQAAWEALEIKETYEGKVNRLADFGAFVEINGIEGLLHINEISWNRIKHPSDVLSIGDLVQVKVLKKDVEKRRMSLSLKANLQKPFEIFDENNKVDDIVTGKIVSLTNFGAFVQVENVQGLLHVSDISWDKVNLPEDVLNVGDEIQVKILKIDVKNERLSLGMKQLSEDPFAKYTKDKKRFDIVSGTVKSMTVEGAVIQLDDEIDGFVPLNKVSKDKLRTPAQVLEKDQEVECKIIDINRKNKTIKLSMIIETEAETKEKTSSKDVVSYTLGDDSFTIGDLFKKKD</sequence>
<dbReference type="GO" id="GO:0003729">
    <property type="term" value="F:mRNA binding"/>
    <property type="evidence" value="ECO:0007669"/>
    <property type="project" value="TreeGrafter"/>
</dbReference>
<dbReference type="PRINTS" id="PR00681">
    <property type="entry name" value="RIBOSOMALS1"/>
</dbReference>
<feature type="domain" description="S1 motif" evidence="4">
    <location>
        <begin position="22"/>
        <end position="91"/>
    </location>
</feature>
<dbReference type="EMBL" id="FQZL01000006">
    <property type="protein sequence ID" value="SHI70532.1"/>
    <property type="molecule type" value="Genomic_DNA"/>
</dbReference>
<dbReference type="GO" id="GO:0005840">
    <property type="term" value="C:ribosome"/>
    <property type="evidence" value="ECO:0007669"/>
    <property type="project" value="UniProtKB-KW"/>
</dbReference>
<name>A0A1M6DBA6_9FIRM</name>
<dbReference type="Pfam" id="PF00575">
    <property type="entry name" value="S1"/>
    <property type="match status" value="5"/>
</dbReference>
<evidence type="ECO:0000313" key="6">
    <source>
        <dbReference type="Proteomes" id="UP000184052"/>
    </source>
</evidence>
<dbReference type="SUPFAM" id="SSF50249">
    <property type="entry name" value="Nucleic acid-binding proteins"/>
    <property type="match status" value="5"/>
</dbReference>
<dbReference type="GO" id="GO:0003735">
    <property type="term" value="F:structural constituent of ribosome"/>
    <property type="evidence" value="ECO:0007669"/>
    <property type="project" value="TreeGrafter"/>
</dbReference>
<evidence type="ECO:0000256" key="2">
    <source>
        <dbReference type="ARBA" id="ARBA00022980"/>
    </source>
</evidence>
<reference evidence="5 6" key="1">
    <citation type="submission" date="2016-11" db="EMBL/GenBank/DDBJ databases">
        <authorList>
            <person name="Jaros S."/>
            <person name="Januszkiewicz K."/>
            <person name="Wedrychowicz H."/>
        </authorList>
    </citation>
    <scope>NUCLEOTIDE SEQUENCE [LARGE SCALE GENOMIC DNA]</scope>
    <source>
        <strain evidence="5 6">DSM 17477</strain>
    </source>
</reference>
<evidence type="ECO:0000256" key="3">
    <source>
        <dbReference type="ARBA" id="ARBA00023274"/>
    </source>
</evidence>
<dbReference type="CDD" id="cd05688">
    <property type="entry name" value="S1_RPS1_repeat_ec3"/>
    <property type="match status" value="2"/>
</dbReference>
<gene>
    <name evidence="5" type="ORF">SAMN02745751_00848</name>
</gene>
<dbReference type="Gene3D" id="2.40.50.140">
    <property type="entry name" value="Nucleic acid-binding proteins"/>
    <property type="match status" value="5"/>
</dbReference>
<evidence type="ECO:0000256" key="1">
    <source>
        <dbReference type="ARBA" id="ARBA00006767"/>
    </source>
</evidence>
<feature type="domain" description="S1 motif" evidence="4">
    <location>
        <begin position="283"/>
        <end position="351"/>
    </location>
</feature>
<keyword evidence="2 5" id="KW-0689">Ribosomal protein</keyword>
<evidence type="ECO:0000259" key="4">
    <source>
        <dbReference type="PROSITE" id="PS50126"/>
    </source>
</evidence>
<accession>A0A1M6DBA6</accession>
<dbReference type="PANTHER" id="PTHR10724">
    <property type="entry name" value="30S RIBOSOMAL PROTEIN S1"/>
    <property type="match status" value="1"/>
</dbReference>
<feature type="domain" description="S1 motif" evidence="4">
    <location>
        <begin position="198"/>
        <end position="266"/>
    </location>
</feature>
<dbReference type="CDD" id="cd05687">
    <property type="entry name" value="S1_RPS1_repeat_ec1_hs1"/>
    <property type="match status" value="1"/>
</dbReference>
<comment type="similarity">
    <text evidence="1">Belongs to the bacterial ribosomal protein bS1 family.</text>
</comment>
<evidence type="ECO:0000313" key="5">
    <source>
        <dbReference type="EMBL" id="SHI70532.1"/>
    </source>
</evidence>
<keyword evidence="3" id="KW-0687">Ribonucleoprotein</keyword>
<dbReference type="RefSeq" id="WP_073047658.1">
    <property type="nucleotide sequence ID" value="NZ_FQZL01000006.1"/>
</dbReference>
<dbReference type="InterPro" id="IPR003029">
    <property type="entry name" value="S1_domain"/>
</dbReference>
<organism evidence="5 6">
    <name type="scientific">Dethiosulfatibacter aminovorans DSM 17477</name>
    <dbReference type="NCBI Taxonomy" id="1121476"/>
    <lineage>
        <taxon>Bacteria</taxon>
        <taxon>Bacillati</taxon>
        <taxon>Bacillota</taxon>
        <taxon>Tissierellia</taxon>
        <taxon>Dethiosulfatibacter</taxon>
    </lineage>
</organism>
<dbReference type="Proteomes" id="UP000184052">
    <property type="component" value="Unassembled WGS sequence"/>
</dbReference>
<dbReference type="OrthoDB" id="9804077at2"/>